<comment type="caution">
    <text evidence="2">The sequence shown here is derived from an EMBL/GenBank/DDBJ whole genome shotgun (WGS) entry which is preliminary data.</text>
</comment>
<evidence type="ECO:0000313" key="2">
    <source>
        <dbReference type="EMBL" id="KAK7354771.1"/>
    </source>
</evidence>
<evidence type="ECO:0000313" key="3">
    <source>
        <dbReference type="Proteomes" id="UP001374584"/>
    </source>
</evidence>
<protein>
    <submittedName>
        <fullName evidence="2">Uncharacterized protein</fullName>
    </submittedName>
</protein>
<reference evidence="2 3" key="1">
    <citation type="submission" date="2024-01" db="EMBL/GenBank/DDBJ databases">
        <title>The genomes of 5 underutilized Papilionoideae crops provide insights into root nodulation and disease resistanc.</title>
        <authorList>
            <person name="Jiang F."/>
        </authorList>
    </citation>
    <scope>NUCLEOTIDE SEQUENCE [LARGE SCALE GENOMIC DNA]</scope>
    <source>
        <strain evidence="2">JINMINGXINNONG_FW02</strain>
        <tissue evidence="2">Leaves</tissue>
    </source>
</reference>
<proteinExistence type="predicted"/>
<organism evidence="2 3">
    <name type="scientific">Phaseolus coccineus</name>
    <name type="common">Scarlet runner bean</name>
    <name type="synonym">Phaseolus multiflorus</name>
    <dbReference type="NCBI Taxonomy" id="3886"/>
    <lineage>
        <taxon>Eukaryota</taxon>
        <taxon>Viridiplantae</taxon>
        <taxon>Streptophyta</taxon>
        <taxon>Embryophyta</taxon>
        <taxon>Tracheophyta</taxon>
        <taxon>Spermatophyta</taxon>
        <taxon>Magnoliopsida</taxon>
        <taxon>eudicotyledons</taxon>
        <taxon>Gunneridae</taxon>
        <taxon>Pentapetalae</taxon>
        <taxon>rosids</taxon>
        <taxon>fabids</taxon>
        <taxon>Fabales</taxon>
        <taxon>Fabaceae</taxon>
        <taxon>Papilionoideae</taxon>
        <taxon>50 kb inversion clade</taxon>
        <taxon>NPAAA clade</taxon>
        <taxon>indigoferoid/millettioid clade</taxon>
        <taxon>Phaseoleae</taxon>
        <taxon>Phaseolus</taxon>
    </lineage>
</organism>
<accession>A0AAN9R0Z5</accession>
<evidence type="ECO:0000256" key="1">
    <source>
        <dbReference type="SAM" id="MobiDB-lite"/>
    </source>
</evidence>
<dbReference type="Proteomes" id="UP001374584">
    <property type="component" value="Unassembled WGS sequence"/>
</dbReference>
<name>A0AAN9R0Z5_PHACN</name>
<feature type="compositionally biased region" description="Basic and acidic residues" evidence="1">
    <location>
        <begin position="29"/>
        <end position="39"/>
    </location>
</feature>
<dbReference type="EMBL" id="JAYMYR010000007">
    <property type="protein sequence ID" value="KAK7354771.1"/>
    <property type="molecule type" value="Genomic_DNA"/>
</dbReference>
<dbReference type="AlphaFoldDB" id="A0AAN9R0Z5"/>
<feature type="region of interest" description="Disordered" evidence="1">
    <location>
        <begin position="10"/>
        <end position="43"/>
    </location>
</feature>
<gene>
    <name evidence="2" type="ORF">VNO80_20256</name>
</gene>
<sequence length="114" mass="12918">MLKATVEMIFSQDPPSNQGMLSGTAPPKDPPDESHESGKEKHHHSLCIDFGSSLLLPSWSFYKVSKPFKQNICEKGEQSFSLLLLNMIFPFKNKMFFVLKPGMKDKFLLLEGIK</sequence>
<keyword evidence="3" id="KW-1185">Reference proteome</keyword>